<evidence type="ECO:0000259" key="2">
    <source>
        <dbReference type="PROSITE" id="PS50162"/>
    </source>
</evidence>
<evidence type="ECO:0000313" key="3">
    <source>
        <dbReference type="EMBL" id="PVH19061.1"/>
    </source>
</evidence>
<keyword evidence="4" id="KW-1185">Reference proteome</keyword>
<dbReference type="GO" id="GO:0006310">
    <property type="term" value="P:DNA recombination"/>
    <property type="evidence" value="ECO:0007669"/>
    <property type="project" value="UniProtKB-ARBA"/>
</dbReference>
<dbReference type="GeneID" id="37006687"/>
<dbReference type="GO" id="GO:0140664">
    <property type="term" value="F:ATP-dependent DNA damage sensor activity"/>
    <property type="evidence" value="ECO:0007669"/>
    <property type="project" value="InterPro"/>
</dbReference>
<dbReference type="InterPro" id="IPR013632">
    <property type="entry name" value="Rad51_C"/>
</dbReference>
<dbReference type="PANTHER" id="PTHR22504:SF0">
    <property type="entry name" value="REPRESSOR OF RNA POLYMERASE III TRANSCRIPTION MAF1 HOMOLOG"/>
    <property type="match status" value="1"/>
</dbReference>
<protein>
    <recommendedName>
        <fullName evidence="2">RecA family profile 1 domain-containing protein</fullName>
    </recommendedName>
</protein>
<evidence type="ECO:0000313" key="4">
    <source>
        <dbReference type="Proteomes" id="UP000244309"/>
    </source>
</evidence>
<dbReference type="GO" id="GO:0016480">
    <property type="term" value="P:negative regulation of transcription by RNA polymerase III"/>
    <property type="evidence" value="ECO:0007669"/>
    <property type="project" value="InterPro"/>
</dbReference>
<dbReference type="AlphaFoldDB" id="A0A2V1AQ20"/>
<dbReference type="GO" id="GO:0000994">
    <property type="term" value="F:RNA polymerase III core binding"/>
    <property type="evidence" value="ECO:0007669"/>
    <property type="project" value="TreeGrafter"/>
</dbReference>
<dbReference type="OrthoDB" id="277029at2759"/>
<dbReference type="STRING" id="45357.A0A2V1AQ20"/>
<dbReference type="Gene3D" id="3.40.1000.50">
    <property type="entry name" value="Repressor of RNA polymerase III transcription Maf1"/>
    <property type="match status" value="1"/>
</dbReference>
<organism evidence="3 4">
    <name type="scientific">Candidozyma haemuli</name>
    <dbReference type="NCBI Taxonomy" id="45357"/>
    <lineage>
        <taxon>Eukaryota</taxon>
        <taxon>Fungi</taxon>
        <taxon>Dikarya</taxon>
        <taxon>Ascomycota</taxon>
        <taxon>Saccharomycotina</taxon>
        <taxon>Pichiomycetes</taxon>
        <taxon>Metschnikowiaceae</taxon>
        <taxon>Candidozyma</taxon>
    </lineage>
</organism>
<proteinExistence type="predicted"/>
<feature type="region of interest" description="Disordered" evidence="1">
    <location>
        <begin position="581"/>
        <end position="604"/>
    </location>
</feature>
<feature type="region of interest" description="Disordered" evidence="1">
    <location>
        <begin position="667"/>
        <end position="721"/>
    </location>
</feature>
<feature type="domain" description="RecA family profile 1" evidence="2">
    <location>
        <begin position="80"/>
        <end position="297"/>
    </location>
</feature>
<dbReference type="VEuPathDB" id="FungiDB:CXQ85_001356"/>
<dbReference type="GO" id="GO:0005634">
    <property type="term" value="C:nucleus"/>
    <property type="evidence" value="ECO:0007669"/>
    <property type="project" value="TreeGrafter"/>
</dbReference>
<comment type="caution">
    <text evidence="3">The sequence shown here is derived from an EMBL/GenBank/DDBJ whole genome shotgun (WGS) entry which is preliminary data.</text>
</comment>
<dbReference type="GO" id="GO:0061982">
    <property type="term" value="P:meiosis I cell cycle process"/>
    <property type="evidence" value="ECO:0007669"/>
    <property type="project" value="UniProtKB-ARBA"/>
</dbReference>
<feature type="region of interest" description="Disordered" evidence="1">
    <location>
        <begin position="422"/>
        <end position="465"/>
    </location>
</feature>
<dbReference type="RefSeq" id="XP_025340001.1">
    <property type="nucleotide sequence ID" value="XM_025485070.1"/>
</dbReference>
<dbReference type="PANTHER" id="PTHR22504">
    <property type="entry name" value="REPRESSOR OF RNA POLYMERASE III TRANSCRIPTION MAF1"/>
    <property type="match status" value="1"/>
</dbReference>
<name>A0A2V1AQ20_9ASCO</name>
<dbReference type="GO" id="GO:0006281">
    <property type="term" value="P:DNA repair"/>
    <property type="evidence" value="ECO:0007669"/>
    <property type="project" value="InterPro"/>
</dbReference>
<feature type="compositionally biased region" description="Basic and acidic residues" evidence="1">
    <location>
        <begin position="670"/>
        <end position="683"/>
    </location>
</feature>
<dbReference type="InterPro" id="IPR015257">
    <property type="entry name" value="Maf1"/>
</dbReference>
<dbReference type="EMBL" id="PKFO01000001">
    <property type="protein sequence ID" value="PVH19061.1"/>
    <property type="molecule type" value="Genomic_DNA"/>
</dbReference>
<dbReference type="InterPro" id="IPR020588">
    <property type="entry name" value="RecA_ATP-bd"/>
</dbReference>
<dbReference type="Gene3D" id="3.40.50.300">
    <property type="entry name" value="P-loop containing nucleotide triphosphate hydrolases"/>
    <property type="match status" value="1"/>
</dbReference>
<dbReference type="SUPFAM" id="SSF52540">
    <property type="entry name" value="P-loop containing nucleoside triphosphate hydrolases"/>
    <property type="match status" value="1"/>
</dbReference>
<accession>A0A2V1AQ20</accession>
<feature type="compositionally biased region" description="Acidic residues" evidence="1">
    <location>
        <begin position="689"/>
        <end position="711"/>
    </location>
</feature>
<dbReference type="Proteomes" id="UP000244309">
    <property type="component" value="Unassembled WGS sequence"/>
</dbReference>
<feature type="compositionally biased region" description="Low complexity" evidence="1">
    <location>
        <begin position="431"/>
        <end position="447"/>
    </location>
</feature>
<dbReference type="GO" id="GO:0005524">
    <property type="term" value="F:ATP binding"/>
    <property type="evidence" value="ECO:0007669"/>
    <property type="project" value="InterPro"/>
</dbReference>
<dbReference type="InterPro" id="IPR027417">
    <property type="entry name" value="P-loop_NTPase"/>
</dbReference>
<feature type="compositionally biased region" description="Polar residues" evidence="1">
    <location>
        <begin position="448"/>
        <end position="465"/>
    </location>
</feature>
<dbReference type="InterPro" id="IPR038564">
    <property type="entry name" value="Maf1_sf"/>
</dbReference>
<dbReference type="Pfam" id="PF09174">
    <property type="entry name" value="Maf1"/>
    <property type="match status" value="2"/>
</dbReference>
<evidence type="ECO:0000256" key="1">
    <source>
        <dbReference type="SAM" id="MobiDB-lite"/>
    </source>
</evidence>
<sequence>MDIHKQIPGISTRWPDILADLDFDNDFIGKTTVDLLLESERALRNEAGNTLENAGRKEFAQEFIDAIRETIEDQEIKDTSFQNCTTGLKSLDDYLGGGLDKGSITEIFGTSGTGKSHLVTTSILANLSHQTDDTSTESLVICTESPLETRRLTDISGEGTDRNYLSKISYTYCPDLDSFDHIIFTQLPVLLDRAKLEGKTINLIVIDSIAHHLRGSDDFKSSQFFLKERVREQEAIITSHGCDYTDSTSRDIRNKFYKFSTSFRNRILRAHYLMSLYAELARLSRIHQVPILLTNQVSDYFASENSTPTSSQPLEFYQQVGPFSGWSFGLQQSAGQIPSLIHNPIVSHNSTVYQDEDSPSFIDEVDLELVNQELNFNSLDDNLIIKGGCDLFTTKPIGSDRKLFKTIDRHLDQILEDNQLSRSIDQERKQSMSSLLGSSASPSGASGYQPTNLSRRGSNASSNISDGIEIDQGSPFLGSAISTSRGDGHFNDESPFGSLKDVSTRRVFAYLIAILNTTYPDHDFSNLQPTTENFHRIEAFDDLRHQFSNILMSLGKREDLLSWIWDTINVYMEIQPTNMSNPVDSIPRRRRSSTTPFQTTNTELQNDTDNCKVYEFQPSDQSILEDLNYPYQTMWSNYWFIYNKKKKRVCFLYLTAINKSHYSQMKRSRSPYEADLKDTENRKHSSQSSDDELSVDIVNDGDEEDENDYMNDSDIIGGMEI</sequence>
<dbReference type="Pfam" id="PF08423">
    <property type="entry name" value="Rad51"/>
    <property type="match status" value="1"/>
</dbReference>
<reference evidence="3 4" key="1">
    <citation type="submission" date="2017-12" db="EMBL/GenBank/DDBJ databases">
        <title>Genome Sequence of a Multidrug-Resistant Candida haemulonii Isolate from a Patient with Chronic Leg Ulcers in Israel.</title>
        <authorList>
            <person name="Chow N.A."/>
            <person name="Gade L."/>
            <person name="Batra D."/>
            <person name="Rowe L.A."/>
            <person name="Ben-Ami R."/>
            <person name="Loparev V.N."/>
            <person name="Litvintseva A.P."/>
        </authorList>
    </citation>
    <scope>NUCLEOTIDE SEQUENCE [LARGE SCALE GENOMIC DNA]</scope>
    <source>
        <strain evidence="3 4">B11899</strain>
    </source>
</reference>
<dbReference type="GO" id="GO:0003677">
    <property type="term" value="F:DNA binding"/>
    <property type="evidence" value="ECO:0007669"/>
    <property type="project" value="InterPro"/>
</dbReference>
<gene>
    <name evidence="3" type="ORF">CXQ85_001356</name>
</gene>
<dbReference type="PROSITE" id="PS50162">
    <property type="entry name" value="RECA_2"/>
    <property type="match status" value="1"/>
</dbReference>